<feature type="coiled-coil region" evidence="1">
    <location>
        <begin position="1"/>
        <end position="54"/>
    </location>
</feature>
<sequence length="148" mass="17693">MEDFSKILKDIQKRLDEQKNELQNMKNNIIKSVNENVNEKFSALDTKYQQLEKKIIEQQKHLNYQDRFNRRKNIILHGVHEEEANYHDLENLVVETLNTINKFKFETQDLEYVTRIGKKNGNTRPVLVTFITMSKKIHLLKINNNHVT</sequence>
<dbReference type="EMBL" id="KQ460205">
    <property type="protein sequence ID" value="KPJ17094.1"/>
    <property type="molecule type" value="Genomic_DNA"/>
</dbReference>
<keyword evidence="3" id="KW-1185">Reference proteome</keyword>
<evidence type="ECO:0000256" key="1">
    <source>
        <dbReference type="SAM" id="Coils"/>
    </source>
</evidence>
<reference evidence="2 3" key="1">
    <citation type="journal article" date="2015" name="Nat. Commun.">
        <title>Outbred genome sequencing and CRISPR/Cas9 gene editing in butterflies.</title>
        <authorList>
            <person name="Li X."/>
            <person name="Fan D."/>
            <person name="Zhang W."/>
            <person name="Liu G."/>
            <person name="Zhang L."/>
            <person name="Zhao L."/>
            <person name="Fang X."/>
            <person name="Chen L."/>
            <person name="Dong Y."/>
            <person name="Chen Y."/>
            <person name="Ding Y."/>
            <person name="Zhao R."/>
            <person name="Feng M."/>
            <person name="Zhu Y."/>
            <person name="Feng Y."/>
            <person name="Jiang X."/>
            <person name="Zhu D."/>
            <person name="Xiang H."/>
            <person name="Feng X."/>
            <person name="Li S."/>
            <person name="Wang J."/>
            <person name="Zhang G."/>
            <person name="Kronforst M.R."/>
            <person name="Wang W."/>
        </authorList>
    </citation>
    <scope>NUCLEOTIDE SEQUENCE [LARGE SCALE GENOMIC DNA]</scope>
    <source>
        <strain evidence="2">Ya'a_city_454_Pm</strain>
        <tissue evidence="2">Whole body</tissue>
    </source>
</reference>
<accession>A0A194RI32</accession>
<gene>
    <name evidence="2" type="ORF">RR48_13950</name>
</gene>
<evidence type="ECO:0000313" key="3">
    <source>
        <dbReference type="Proteomes" id="UP000053240"/>
    </source>
</evidence>
<name>A0A194RI32_PAPMA</name>
<dbReference type="Proteomes" id="UP000053240">
    <property type="component" value="Unassembled WGS sequence"/>
</dbReference>
<dbReference type="InParanoid" id="A0A194RI32"/>
<dbReference type="AlphaFoldDB" id="A0A194RI32"/>
<evidence type="ECO:0008006" key="4">
    <source>
        <dbReference type="Google" id="ProtNLM"/>
    </source>
</evidence>
<protein>
    <recommendedName>
        <fullName evidence="4">Endonuclease-reverse transcriptase</fullName>
    </recommendedName>
</protein>
<evidence type="ECO:0000313" key="2">
    <source>
        <dbReference type="EMBL" id="KPJ17094.1"/>
    </source>
</evidence>
<organism evidence="2 3">
    <name type="scientific">Papilio machaon</name>
    <name type="common">Old World swallowtail butterfly</name>
    <dbReference type="NCBI Taxonomy" id="76193"/>
    <lineage>
        <taxon>Eukaryota</taxon>
        <taxon>Metazoa</taxon>
        <taxon>Ecdysozoa</taxon>
        <taxon>Arthropoda</taxon>
        <taxon>Hexapoda</taxon>
        <taxon>Insecta</taxon>
        <taxon>Pterygota</taxon>
        <taxon>Neoptera</taxon>
        <taxon>Endopterygota</taxon>
        <taxon>Lepidoptera</taxon>
        <taxon>Glossata</taxon>
        <taxon>Ditrysia</taxon>
        <taxon>Papilionoidea</taxon>
        <taxon>Papilionidae</taxon>
        <taxon>Papilioninae</taxon>
        <taxon>Papilio</taxon>
    </lineage>
</organism>
<keyword evidence="1" id="KW-0175">Coiled coil</keyword>
<proteinExistence type="predicted"/>